<dbReference type="PROSITE" id="PS00690">
    <property type="entry name" value="DEAH_ATP_HELICASE"/>
    <property type="match status" value="1"/>
</dbReference>
<evidence type="ECO:0000256" key="2">
    <source>
        <dbReference type="ARBA" id="ARBA00022801"/>
    </source>
</evidence>
<sequence length="148" mass="17398">MPNTHNLATFHVIITSHELACIERPCLQAFSWSVLVVDEAHRLKNKQSRLFKEISQYKADFKILLTGTPLQNTLEELFHLLNFVDPVSFPSLKSLSEQWLDMPKEERIVHLHKQLKHHLLRRLKVDVVRDLPKKTEILVYVDLTTLQR</sequence>
<evidence type="ECO:0000313" key="5">
    <source>
        <dbReference type="EMBL" id="KAA0184781.1"/>
    </source>
</evidence>
<evidence type="ECO:0000256" key="1">
    <source>
        <dbReference type="ARBA" id="ARBA00004123"/>
    </source>
</evidence>
<feature type="domain" description="Helicase ATP-binding" evidence="4">
    <location>
        <begin position="1"/>
        <end position="87"/>
    </location>
</feature>
<dbReference type="Proteomes" id="UP000728185">
    <property type="component" value="Unassembled WGS sequence"/>
</dbReference>
<dbReference type="PANTHER" id="PTHR45623">
    <property type="entry name" value="CHROMODOMAIN-HELICASE-DNA-BINDING PROTEIN 3-RELATED-RELATED"/>
    <property type="match status" value="1"/>
</dbReference>
<proteinExistence type="predicted"/>
<dbReference type="PROSITE" id="PS51192">
    <property type="entry name" value="HELICASE_ATP_BIND_1"/>
    <property type="match status" value="1"/>
</dbReference>
<dbReference type="PANTHER" id="PTHR45623:SF17">
    <property type="entry name" value="CHROMODOMAIN-HELICASE-DNA-BINDING PROTEIN 3-RELATED"/>
    <property type="match status" value="1"/>
</dbReference>
<name>A0A8E0RN46_9TREM</name>
<dbReference type="InterPro" id="IPR038718">
    <property type="entry name" value="SNF2-like_sf"/>
</dbReference>
<evidence type="ECO:0000256" key="3">
    <source>
        <dbReference type="ARBA" id="ARBA00023242"/>
    </source>
</evidence>
<dbReference type="Gene3D" id="3.40.50.300">
    <property type="entry name" value="P-loop containing nucleotide triphosphate hydrolases"/>
    <property type="match status" value="1"/>
</dbReference>
<dbReference type="Pfam" id="PF00176">
    <property type="entry name" value="SNF2-rel_dom"/>
    <property type="match status" value="1"/>
</dbReference>
<dbReference type="GO" id="GO:0005634">
    <property type="term" value="C:nucleus"/>
    <property type="evidence" value="ECO:0007669"/>
    <property type="project" value="UniProtKB-SubCell"/>
</dbReference>
<dbReference type="GO" id="GO:0042393">
    <property type="term" value="F:histone binding"/>
    <property type="evidence" value="ECO:0007669"/>
    <property type="project" value="TreeGrafter"/>
</dbReference>
<dbReference type="OrthoDB" id="5857104at2759"/>
<dbReference type="InterPro" id="IPR002464">
    <property type="entry name" value="DNA/RNA_helicase_DEAH_CS"/>
</dbReference>
<protein>
    <submittedName>
        <fullName evidence="5">Chromodomain-helicase-DNA-binding protein 5</fullName>
    </submittedName>
</protein>
<evidence type="ECO:0000259" key="4">
    <source>
        <dbReference type="PROSITE" id="PS51192"/>
    </source>
</evidence>
<keyword evidence="3" id="KW-0539">Nucleus</keyword>
<keyword evidence="2" id="KW-0378">Hydrolase</keyword>
<comment type="caution">
    <text evidence="5">The sequence shown here is derived from an EMBL/GenBank/DDBJ whole genome shotgun (WGS) entry which is preliminary data.</text>
</comment>
<accession>A0A8E0RN46</accession>
<dbReference type="AlphaFoldDB" id="A0A8E0RN46"/>
<dbReference type="GO" id="GO:0005524">
    <property type="term" value="F:ATP binding"/>
    <property type="evidence" value="ECO:0007669"/>
    <property type="project" value="InterPro"/>
</dbReference>
<dbReference type="GO" id="GO:0003682">
    <property type="term" value="F:chromatin binding"/>
    <property type="evidence" value="ECO:0007669"/>
    <property type="project" value="TreeGrafter"/>
</dbReference>
<reference evidence="5" key="1">
    <citation type="submission" date="2019-05" db="EMBL/GenBank/DDBJ databases">
        <title>Annotation for the trematode Fasciolopsis buski.</title>
        <authorList>
            <person name="Choi Y.-J."/>
        </authorList>
    </citation>
    <scope>NUCLEOTIDE SEQUENCE</scope>
    <source>
        <strain evidence="5">HT</strain>
        <tissue evidence="5">Whole worm</tissue>
    </source>
</reference>
<dbReference type="EMBL" id="LUCM01010916">
    <property type="protein sequence ID" value="KAA0184781.1"/>
    <property type="molecule type" value="Genomic_DNA"/>
</dbReference>
<dbReference type="GO" id="GO:0000785">
    <property type="term" value="C:chromatin"/>
    <property type="evidence" value="ECO:0007669"/>
    <property type="project" value="TreeGrafter"/>
</dbReference>
<gene>
    <name evidence="5" type="ORF">FBUS_11045</name>
</gene>
<dbReference type="Gene3D" id="3.40.50.10810">
    <property type="entry name" value="Tandem AAA-ATPase domain"/>
    <property type="match status" value="1"/>
</dbReference>
<organism evidence="5 6">
    <name type="scientific">Fasciolopsis buskii</name>
    <dbReference type="NCBI Taxonomy" id="27845"/>
    <lineage>
        <taxon>Eukaryota</taxon>
        <taxon>Metazoa</taxon>
        <taxon>Spiralia</taxon>
        <taxon>Lophotrochozoa</taxon>
        <taxon>Platyhelminthes</taxon>
        <taxon>Trematoda</taxon>
        <taxon>Digenea</taxon>
        <taxon>Plagiorchiida</taxon>
        <taxon>Echinostomata</taxon>
        <taxon>Echinostomatoidea</taxon>
        <taxon>Fasciolidae</taxon>
        <taxon>Fasciolopsis</taxon>
    </lineage>
</organism>
<dbReference type="GO" id="GO:0003677">
    <property type="term" value="F:DNA binding"/>
    <property type="evidence" value="ECO:0007669"/>
    <property type="project" value="TreeGrafter"/>
</dbReference>
<comment type="subcellular location">
    <subcellularLocation>
        <location evidence="1">Nucleus</location>
    </subcellularLocation>
</comment>
<keyword evidence="6" id="KW-1185">Reference proteome</keyword>
<dbReference type="InterPro" id="IPR027417">
    <property type="entry name" value="P-loop_NTPase"/>
</dbReference>
<dbReference type="InterPro" id="IPR000330">
    <property type="entry name" value="SNF2_N"/>
</dbReference>
<dbReference type="GO" id="GO:0140658">
    <property type="term" value="F:ATP-dependent chromatin remodeler activity"/>
    <property type="evidence" value="ECO:0007669"/>
    <property type="project" value="TreeGrafter"/>
</dbReference>
<dbReference type="InterPro" id="IPR014001">
    <property type="entry name" value="Helicase_ATP-bd"/>
</dbReference>
<evidence type="ECO:0000313" key="6">
    <source>
        <dbReference type="Proteomes" id="UP000728185"/>
    </source>
</evidence>
<dbReference type="SUPFAM" id="SSF52540">
    <property type="entry name" value="P-loop containing nucleoside triphosphate hydrolases"/>
    <property type="match status" value="1"/>
</dbReference>
<dbReference type="GO" id="GO:0016887">
    <property type="term" value="F:ATP hydrolysis activity"/>
    <property type="evidence" value="ECO:0007669"/>
    <property type="project" value="TreeGrafter"/>
</dbReference>